<proteinExistence type="predicted"/>
<sequence>MTMTGKTHSATAAAAAAAALMVSLMVSATASSPPMGLSGCVTRCGDMEVPYPFGIGPAANCSLPGFSLTCDDDGDGTRALRLGTLQVMGIDLYNATMTVVHSGDINISAAGSDASGGYGALFDSGGLGDDDGPYRLGRENELTVLSCNTAATLTNGNATMSGCFTLCDARYGSAGYPLSSGCNGVGCCRAPIVTDLEVAEGKKQPAVYGVQMRWFGVNRSADLQRGPVHVLVAKQGWFDGQFGSDVLFSHPPKLARMAVPVWLEWEVAAAAPGSDDTRDCGAGARGGYTCSCSVGYQGNPYLPDGCKDIDECEHKEEHGCFGQCNNTQGWFQCSCPPGTQGNHEMPGGCVNSSALKSVV</sequence>
<accession>A0ACD5V199</accession>
<reference evidence="1" key="2">
    <citation type="submission" date="2025-09" db="UniProtKB">
        <authorList>
            <consortium name="EnsemblPlants"/>
        </authorList>
    </citation>
    <scope>IDENTIFICATION</scope>
</reference>
<reference evidence="1" key="1">
    <citation type="submission" date="2021-05" db="EMBL/GenBank/DDBJ databases">
        <authorList>
            <person name="Scholz U."/>
            <person name="Mascher M."/>
            <person name="Fiebig A."/>
        </authorList>
    </citation>
    <scope>NUCLEOTIDE SEQUENCE [LARGE SCALE GENOMIC DNA]</scope>
</reference>
<dbReference type="Proteomes" id="UP001732700">
    <property type="component" value="Chromosome 2D"/>
</dbReference>
<name>A0ACD5V199_AVESA</name>
<organism evidence="1 2">
    <name type="scientific">Avena sativa</name>
    <name type="common">Oat</name>
    <dbReference type="NCBI Taxonomy" id="4498"/>
    <lineage>
        <taxon>Eukaryota</taxon>
        <taxon>Viridiplantae</taxon>
        <taxon>Streptophyta</taxon>
        <taxon>Embryophyta</taxon>
        <taxon>Tracheophyta</taxon>
        <taxon>Spermatophyta</taxon>
        <taxon>Magnoliopsida</taxon>
        <taxon>Liliopsida</taxon>
        <taxon>Poales</taxon>
        <taxon>Poaceae</taxon>
        <taxon>BOP clade</taxon>
        <taxon>Pooideae</taxon>
        <taxon>Poodae</taxon>
        <taxon>Poeae</taxon>
        <taxon>Poeae Chloroplast Group 1 (Aveneae type)</taxon>
        <taxon>Aveninae</taxon>
        <taxon>Avena</taxon>
    </lineage>
</organism>
<dbReference type="EnsemblPlants" id="AVESA.00010b.r2.2DG0356580.1">
    <property type="protein sequence ID" value="AVESA.00010b.r2.2DG0356580.1.CDS"/>
    <property type="gene ID" value="AVESA.00010b.r2.2DG0356580"/>
</dbReference>
<keyword evidence="2" id="KW-1185">Reference proteome</keyword>
<evidence type="ECO:0000313" key="2">
    <source>
        <dbReference type="Proteomes" id="UP001732700"/>
    </source>
</evidence>
<evidence type="ECO:0000313" key="1">
    <source>
        <dbReference type="EnsemblPlants" id="AVESA.00010b.r2.2DG0356580.1.CDS"/>
    </source>
</evidence>
<protein>
    <submittedName>
        <fullName evidence="1">Uncharacterized protein</fullName>
    </submittedName>
</protein>